<feature type="domain" description="Acyl-ACP thioesterase-like C-terminal" evidence="9">
    <location>
        <begin position="156"/>
        <end position="250"/>
    </location>
</feature>
<keyword evidence="4" id="KW-0276">Fatty acid metabolism</keyword>
<evidence type="ECO:0000256" key="5">
    <source>
        <dbReference type="ARBA" id="ARBA00022946"/>
    </source>
</evidence>
<dbReference type="SUPFAM" id="SSF54637">
    <property type="entry name" value="Thioesterase/thiol ester dehydrase-isomerase"/>
    <property type="match status" value="2"/>
</dbReference>
<dbReference type="Pfam" id="PF20791">
    <property type="entry name" value="Acyl-ACP_TE_C"/>
    <property type="match status" value="1"/>
</dbReference>
<dbReference type="PANTHER" id="PTHR31727">
    <property type="entry name" value="OLEOYL-ACYL CARRIER PROTEIN THIOESTERASE 1, CHLOROPLASTIC"/>
    <property type="match status" value="1"/>
</dbReference>
<dbReference type="EMBL" id="AZGF01000023">
    <property type="protein sequence ID" value="KRM11013.1"/>
    <property type="molecule type" value="Genomic_DNA"/>
</dbReference>
<keyword evidence="7" id="KW-0275">Fatty acid biosynthesis</keyword>
<name>A0A0R1W072_9LACO</name>
<reference evidence="10 11" key="1">
    <citation type="journal article" date="2015" name="Genome Announc.">
        <title>Expanding the biotechnology potential of lactobacilli through comparative genomics of 213 strains and associated genera.</title>
        <authorList>
            <person name="Sun Z."/>
            <person name="Harris H.M."/>
            <person name="McCann A."/>
            <person name="Guo C."/>
            <person name="Argimon S."/>
            <person name="Zhang W."/>
            <person name="Yang X."/>
            <person name="Jeffery I.B."/>
            <person name="Cooney J.C."/>
            <person name="Kagawa T.F."/>
            <person name="Liu W."/>
            <person name="Song Y."/>
            <person name="Salvetti E."/>
            <person name="Wrobel A."/>
            <person name="Rasinkangas P."/>
            <person name="Parkhill J."/>
            <person name="Rea M.C."/>
            <person name="O'Sullivan O."/>
            <person name="Ritari J."/>
            <person name="Douillard F.P."/>
            <person name="Paul Ross R."/>
            <person name="Yang R."/>
            <person name="Briner A.E."/>
            <person name="Felis G.E."/>
            <person name="de Vos W.M."/>
            <person name="Barrangou R."/>
            <person name="Klaenhammer T.R."/>
            <person name="Caufield P.W."/>
            <person name="Cui Y."/>
            <person name="Zhang H."/>
            <person name="O'Toole P.W."/>
        </authorList>
    </citation>
    <scope>NUCLEOTIDE SEQUENCE [LARGE SCALE GENOMIC DNA]</scope>
    <source>
        <strain evidence="10 11">DSM 5007</strain>
    </source>
</reference>
<evidence type="ECO:0000313" key="11">
    <source>
        <dbReference type="Proteomes" id="UP000051820"/>
    </source>
</evidence>
<dbReference type="RefSeq" id="WP_010622939.1">
    <property type="nucleotide sequence ID" value="NZ_AZGF01000023.1"/>
</dbReference>
<dbReference type="Proteomes" id="UP000051820">
    <property type="component" value="Unassembled WGS sequence"/>
</dbReference>
<dbReference type="InterPro" id="IPR045023">
    <property type="entry name" value="FATA/B"/>
</dbReference>
<organism evidence="10 11">
    <name type="scientific">Paucilactobacillus suebicus DSM 5007 = KCTC 3549</name>
    <dbReference type="NCBI Taxonomy" id="1423807"/>
    <lineage>
        <taxon>Bacteria</taxon>
        <taxon>Bacillati</taxon>
        <taxon>Bacillota</taxon>
        <taxon>Bacilli</taxon>
        <taxon>Lactobacillales</taxon>
        <taxon>Lactobacillaceae</taxon>
        <taxon>Paucilactobacillus</taxon>
    </lineage>
</organism>
<dbReference type="Gene3D" id="3.10.129.10">
    <property type="entry name" value="Hotdog Thioesterase"/>
    <property type="match status" value="1"/>
</dbReference>
<dbReference type="OrthoDB" id="9801517at2"/>
<dbReference type="PANTHER" id="PTHR31727:SF6">
    <property type="entry name" value="OLEOYL-ACYL CARRIER PROTEIN THIOESTERASE 1, CHLOROPLASTIC"/>
    <property type="match status" value="1"/>
</dbReference>
<comment type="caution">
    <text evidence="10">The sequence shown here is derived from an EMBL/GenBank/DDBJ whole genome shotgun (WGS) entry which is preliminary data.</text>
</comment>
<evidence type="ECO:0000256" key="1">
    <source>
        <dbReference type="ARBA" id="ARBA00006500"/>
    </source>
</evidence>
<evidence type="ECO:0000256" key="4">
    <source>
        <dbReference type="ARBA" id="ARBA00022832"/>
    </source>
</evidence>
<sequence>MLAENEFEMNHHITYYECDPRSFLTVGMMINLAVLVSGVQADHLNAGTEAANRVGGGWVITSYEINVNSLPKMGDDVVLGTRTTSYNKYFAYREFWISDHNGNEYAHINGIFVFMDLTSRKMVQIPDLMIEPYHSKSVKRMPKFGRAQELMDEDLTNQKNYRVRYFDIDANRHVNNSHYFDWMLDVLDAEFLKTHELKKMLIKYEREVRYGDTVTSQAGIDQNTGADEIITKHQILVDDGINAIANCWWNESVS</sequence>
<evidence type="ECO:0000256" key="2">
    <source>
        <dbReference type="ARBA" id="ARBA00022516"/>
    </source>
</evidence>
<keyword evidence="5" id="KW-0809">Transit peptide</keyword>
<keyword evidence="3" id="KW-0378">Hydrolase</keyword>
<keyword evidence="11" id="KW-1185">Reference proteome</keyword>
<protein>
    <submittedName>
        <fullName evidence="10">Oleoyl-[acyl-carrier protein] thioesterase</fullName>
    </submittedName>
</protein>
<dbReference type="eggNOG" id="COG3884">
    <property type="taxonomic scope" value="Bacteria"/>
</dbReference>
<dbReference type="Pfam" id="PF01643">
    <property type="entry name" value="Acyl-ACP_TE"/>
    <property type="match status" value="1"/>
</dbReference>
<accession>A0A0R1W072</accession>
<evidence type="ECO:0000259" key="9">
    <source>
        <dbReference type="Pfam" id="PF20791"/>
    </source>
</evidence>
<comment type="similarity">
    <text evidence="1">Belongs to the acyl-ACP thioesterase family.</text>
</comment>
<dbReference type="PATRIC" id="fig|1423807.3.peg.1065"/>
<dbReference type="InterPro" id="IPR049427">
    <property type="entry name" value="Acyl-ACP_TE_C"/>
</dbReference>
<dbReference type="InterPro" id="IPR002864">
    <property type="entry name" value="Acyl-ACP_thioesterase_NHD"/>
</dbReference>
<dbReference type="GO" id="GO:0000036">
    <property type="term" value="F:acyl carrier activity"/>
    <property type="evidence" value="ECO:0007669"/>
    <property type="project" value="TreeGrafter"/>
</dbReference>
<evidence type="ECO:0000256" key="7">
    <source>
        <dbReference type="ARBA" id="ARBA00023160"/>
    </source>
</evidence>
<dbReference type="STRING" id="1423807.FD16_GL001047"/>
<keyword evidence="6" id="KW-0443">Lipid metabolism</keyword>
<proteinExistence type="inferred from homology"/>
<feature type="domain" description="Acyl-ACP thioesterase N-terminal hotdog" evidence="8">
    <location>
        <begin position="5"/>
        <end position="133"/>
    </location>
</feature>
<keyword evidence="2" id="KW-0444">Lipid biosynthesis</keyword>
<evidence type="ECO:0000259" key="8">
    <source>
        <dbReference type="Pfam" id="PF01643"/>
    </source>
</evidence>
<evidence type="ECO:0000313" key="10">
    <source>
        <dbReference type="EMBL" id="KRM11013.1"/>
    </source>
</evidence>
<dbReference type="CDD" id="cd00586">
    <property type="entry name" value="4HBT"/>
    <property type="match status" value="2"/>
</dbReference>
<gene>
    <name evidence="10" type="ORF">FD16_GL001047</name>
</gene>
<dbReference type="GO" id="GO:0016297">
    <property type="term" value="F:fatty acyl-[ACP] hydrolase activity"/>
    <property type="evidence" value="ECO:0007669"/>
    <property type="project" value="InterPro"/>
</dbReference>
<evidence type="ECO:0000256" key="6">
    <source>
        <dbReference type="ARBA" id="ARBA00023098"/>
    </source>
</evidence>
<dbReference type="AlphaFoldDB" id="A0A0R1W072"/>
<evidence type="ECO:0000256" key="3">
    <source>
        <dbReference type="ARBA" id="ARBA00022801"/>
    </source>
</evidence>
<dbReference type="InterPro" id="IPR029069">
    <property type="entry name" value="HotDog_dom_sf"/>
</dbReference>